<dbReference type="EMBL" id="VYRZ01000005">
    <property type="protein sequence ID" value="KAA9083757.1"/>
    <property type="molecule type" value="Genomic_DNA"/>
</dbReference>
<evidence type="ECO:0000313" key="2">
    <source>
        <dbReference type="EMBL" id="KAA9083757.1"/>
    </source>
</evidence>
<feature type="chain" id="PRO_5023888625" description="WxL domain-containing protein" evidence="1">
    <location>
        <begin position="30"/>
        <end position="204"/>
    </location>
</feature>
<keyword evidence="1" id="KW-0732">Signal</keyword>
<dbReference type="RefSeq" id="WP_150420467.1">
    <property type="nucleotide sequence ID" value="NZ_VYRZ01000005.1"/>
</dbReference>
<evidence type="ECO:0008006" key="4">
    <source>
        <dbReference type="Google" id="ProtNLM"/>
    </source>
</evidence>
<comment type="caution">
    <text evidence="2">The sequence shown here is derived from an EMBL/GenBank/DDBJ whole genome shotgun (WGS) entry which is preliminary data.</text>
</comment>
<keyword evidence="3" id="KW-1185">Reference proteome</keyword>
<gene>
    <name evidence="2" type="ORF">F6B42_14500</name>
</gene>
<reference evidence="3" key="1">
    <citation type="submission" date="2019-09" db="EMBL/GenBank/DDBJ databases">
        <title>Mumia zhuanghuii sp. nov. isolated from the intestinal contents of plateau pika (Ochotona curzoniae) in the Qinghai-Tibet plateau of China.</title>
        <authorList>
            <person name="Tian Z."/>
        </authorList>
    </citation>
    <scope>NUCLEOTIDE SEQUENCE [LARGE SCALE GENOMIC DNA]</scope>
    <source>
        <strain evidence="3">DSM 25564</strain>
    </source>
</reference>
<proteinExistence type="predicted"/>
<protein>
    <recommendedName>
        <fullName evidence="4">WxL domain-containing protein</fullName>
    </recommendedName>
</protein>
<accession>A0A5J5IPX2</accession>
<organism evidence="2 3">
    <name type="scientific">Microbacterium radiodurans</name>
    <dbReference type="NCBI Taxonomy" id="661398"/>
    <lineage>
        <taxon>Bacteria</taxon>
        <taxon>Bacillati</taxon>
        <taxon>Actinomycetota</taxon>
        <taxon>Actinomycetes</taxon>
        <taxon>Micrococcales</taxon>
        <taxon>Microbacteriaceae</taxon>
        <taxon>Microbacterium</taxon>
    </lineage>
</organism>
<evidence type="ECO:0000313" key="3">
    <source>
        <dbReference type="Proteomes" id="UP000327039"/>
    </source>
</evidence>
<name>A0A5J5IPX2_9MICO</name>
<feature type="signal peptide" evidence="1">
    <location>
        <begin position="1"/>
        <end position="29"/>
    </location>
</feature>
<dbReference type="AlphaFoldDB" id="A0A5J5IPX2"/>
<dbReference type="OrthoDB" id="3696279at2"/>
<sequence>MRKLGAVRCGAIMLGTALLASAGTAIAHADEVVDEGDVEINVEVTDRYPSGVLALSVAADSTVLTEIDSGDPLVREFTGALPAVTVTDTRSVAPDVPWYVLGTAGDFIGADSTITAEHLGWAPYLADDYGPSLEAGFDVATVIDDPDSEGLGYADGELLYVNTDQLDTYDQGSWTASADLQLKVDATSVAPGAYTSVLTLSLFE</sequence>
<evidence type="ECO:0000256" key="1">
    <source>
        <dbReference type="SAM" id="SignalP"/>
    </source>
</evidence>
<dbReference type="Proteomes" id="UP000327039">
    <property type="component" value="Unassembled WGS sequence"/>
</dbReference>